<keyword evidence="2" id="KW-0347">Helicase</keyword>
<dbReference type="Gene3D" id="3.40.50.300">
    <property type="entry name" value="P-loop containing nucleotide triphosphate hydrolases"/>
    <property type="match status" value="1"/>
</dbReference>
<keyword evidence="2" id="KW-0067">ATP-binding</keyword>
<dbReference type="SUPFAM" id="SSF52540">
    <property type="entry name" value="P-loop containing nucleoside triphosphate hydrolases"/>
    <property type="match status" value="1"/>
</dbReference>
<accession>A0ABT9G0M6</accession>
<proteinExistence type="predicted"/>
<comment type="caution">
    <text evidence="2">The sequence shown here is derived from an EMBL/GenBank/DDBJ whole genome shotgun (WGS) entry which is preliminary data.</text>
</comment>
<dbReference type="Pfam" id="PF04851">
    <property type="entry name" value="ResIII"/>
    <property type="match status" value="1"/>
</dbReference>
<evidence type="ECO:0000313" key="3">
    <source>
        <dbReference type="Proteomes" id="UP001235760"/>
    </source>
</evidence>
<sequence>MKRGKSSLNKQPAHMPYLYQALAQRVDEWRDANYPCDQFPAIREILEFATEDNETGQLRYLRRAQFRALETYWLLRLVLETPRIPDLYAKLFPKPKDRREAMGLTHPDIVSFIADEGLEGCLERVKTDNAFVRKYALESLRESLTLDYASYILALAMGAGKTILMGSIVATEFALAMEYPDGPFVQNALLFAPGKTILSALRELSDVPYEKLLPPRMYRPFAASLKLTFTRDGDKQIPIVWGSNFNVIVTNTEKIRIQRPNMRGIGPQAQLFAGTKAEEQTELANLRLQAVASLPHLAVFSDEAHHTYGQKLLGKWEKDKESGELVFKDDGIKKVRRTIDYLAEETNLIVVINATGTPYFERQPLRDVVVWYGLGEGIRDGVLKELAKNIKVFDLGDGEADTLVSNVIEDFVRDYWAVTLPNGAPARLALYFPSIEARDELRGSVESAIAQRGIGADTILAVDGKSSEATRRKFEAVARNPEAPERVLLLVNMGTEGWNCPSLFATALVRKLVNSNNFVLQAATRCLRQVPGNKHPARVYLTDSNRKTLESQLAETYGTSLKDLDAQQAERVEREITLHRPHLPPLLIKKRVLRYRRKADSGAAAPLQLTVPDVAAPAGVTVETLTPVQAASGMTALQKVDGGDDVLPAPPPVLDSYAAAAELAANYHLSAGDVLAALRSAYGTGTDIPDHHLVALGRQIEAQSSDYEEHFEEIDVAIALVKADGFELSERAGHPVYTARINFAKEREALYLTARDTHDTAHALASSFHYEGYNFDSGPEAEFLHWALTQLQTQPHQIEGVWFTGGITDPAKTDLYAEYLGDDGRWHRYTPDFVLRRADGKHLVIEIKRDSYSPDIKGDLARLGRGEAAQTLEGKKAVALKQWEGLNPDKLAYHVMFADTALKAEGYAQVRDFIRGA</sequence>
<reference evidence="2 3" key="1">
    <citation type="submission" date="2023-08" db="EMBL/GenBank/DDBJ databases">
        <authorList>
            <person name="Roldan D.M."/>
            <person name="Menes R.J."/>
        </authorList>
    </citation>
    <scope>NUCLEOTIDE SEQUENCE [LARGE SCALE GENOMIC DNA]</scope>
    <source>
        <strain evidence="2 3">CCM 2812</strain>
    </source>
</reference>
<keyword evidence="2" id="KW-0547">Nucleotide-binding</keyword>
<dbReference type="InterPro" id="IPR006935">
    <property type="entry name" value="Helicase/UvrB_N"/>
</dbReference>
<evidence type="ECO:0000313" key="2">
    <source>
        <dbReference type="EMBL" id="MDP4300031.1"/>
    </source>
</evidence>
<keyword evidence="3" id="KW-1185">Reference proteome</keyword>
<organism evidence="2 3">
    <name type="scientific">Leptothrix discophora</name>
    <dbReference type="NCBI Taxonomy" id="89"/>
    <lineage>
        <taxon>Bacteria</taxon>
        <taxon>Pseudomonadati</taxon>
        <taxon>Pseudomonadota</taxon>
        <taxon>Betaproteobacteria</taxon>
        <taxon>Burkholderiales</taxon>
        <taxon>Sphaerotilaceae</taxon>
        <taxon>Leptothrix</taxon>
    </lineage>
</organism>
<protein>
    <submittedName>
        <fullName evidence="2">DEAD/DEAH box helicase family protein</fullName>
    </submittedName>
</protein>
<dbReference type="InterPro" id="IPR027417">
    <property type="entry name" value="P-loop_NTPase"/>
</dbReference>
<name>A0ABT9G0M6_LEPDI</name>
<dbReference type="Proteomes" id="UP001235760">
    <property type="component" value="Unassembled WGS sequence"/>
</dbReference>
<keyword evidence="2" id="KW-0378">Hydrolase</keyword>
<dbReference type="RefSeq" id="WP_305748586.1">
    <property type="nucleotide sequence ID" value="NZ_JAUZEE010000002.1"/>
</dbReference>
<feature type="domain" description="Helicase/UvrB N-terminal" evidence="1">
    <location>
        <begin position="134"/>
        <end position="317"/>
    </location>
</feature>
<dbReference type="EMBL" id="JAUZEE010000002">
    <property type="protein sequence ID" value="MDP4300031.1"/>
    <property type="molecule type" value="Genomic_DNA"/>
</dbReference>
<gene>
    <name evidence="2" type="ORF">Q8X39_05240</name>
</gene>
<dbReference type="GO" id="GO:0004386">
    <property type="term" value="F:helicase activity"/>
    <property type="evidence" value="ECO:0007669"/>
    <property type="project" value="UniProtKB-KW"/>
</dbReference>
<evidence type="ECO:0000259" key="1">
    <source>
        <dbReference type="Pfam" id="PF04851"/>
    </source>
</evidence>